<organism evidence="1 2">
    <name type="scientific">Ameca splendens</name>
    <dbReference type="NCBI Taxonomy" id="208324"/>
    <lineage>
        <taxon>Eukaryota</taxon>
        <taxon>Metazoa</taxon>
        <taxon>Chordata</taxon>
        <taxon>Craniata</taxon>
        <taxon>Vertebrata</taxon>
        <taxon>Euteleostomi</taxon>
        <taxon>Actinopterygii</taxon>
        <taxon>Neopterygii</taxon>
        <taxon>Teleostei</taxon>
        <taxon>Neoteleostei</taxon>
        <taxon>Acanthomorphata</taxon>
        <taxon>Ovalentaria</taxon>
        <taxon>Atherinomorphae</taxon>
        <taxon>Cyprinodontiformes</taxon>
        <taxon>Goodeidae</taxon>
        <taxon>Ameca</taxon>
    </lineage>
</organism>
<gene>
    <name evidence="1" type="ORF">AMECASPLE_023517</name>
</gene>
<dbReference type="InterPro" id="IPR028082">
    <property type="entry name" value="Peripla_BP_I"/>
</dbReference>
<evidence type="ECO:0000313" key="1">
    <source>
        <dbReference type="EMBL" id="MEQ2315546.1"/>
    </source>
</evidence>
<name>A0ABV1ABB2_9TELE</name>
<keyword evidence="2" id="KW-1185">Reference proteome</keyword>
<evidence type="ECO:0000313" key="2">
    <source>
        <dbReference type="Proteomes" id="UP001469553"/>
    </source>
</evidence>
<accession>A0ABV1ABB2</accession>
<dbReference type="SUPFAM" id="SSF53822">
    <property type="entry name" value="Periplasmic binding protein-like I"/>
    <property type="match status" value="1"/>
</dbReference>
<dbReference type="Gene3D" id="3.40.50.2300">
    <property type="match status" value="1"/>
</dbReference>
<dbReference type="Proteomes" id="UP001469553">
    <property type="component" value="Unassembled WGS sequence"/>
</dbReference>
<proteinExistence type="predicted"/>
<reference evidence="1 2" key="1">
    <citation type="submission" date="2021-06" db="EMBL/GenBank/DDBJ databases">
        <authorList>
            <person name="Palmer J.M."/>
        </authorList>
    </citation>
    <scope>NUCLEOTIDE SEQUENCE [LARGE SCALE GENOMIC DNA]</scope>
    <source>
        <strain evidence="1 2">AS_MEX2019</strain>
        <tissue evidence="1">Muscle</tissue>
    </source>
</reference>
<comment type="caution">
    <text evidence="1">The sequence shown here is derived from an EMBL/GenBank/DDBJ whole genome shotgun (WGS) entry which is preliminary data.</text>
</comment>
<protein>
    <submittedName>
        <fullName evidence="1">Uncharacterized protein</fullName>
    </submittedName>
</protein>
<sequence length="88" mass="10070">MNIIAGGFYDGLMLYVHALNETMLASGIRPSGKKVTKRMWNRTFHGSGNVLQDFQIQLRPLMDMHHVTMRPAQGSVEFSESFRIQMIQ</sequence>
<dbReference type="EMBL" id="JAHRIP010086810">
    <property type="protein sequence ID" value="MEQ2315546.1"/>
    <property type="molecule type" value="Genomic_DNA"/>
</dbReference>